<evidence type="ECO:0000313" key="3">
    <source>
        <dbReference type="EMBL" id="RVX44725.1"/>
    </source>
</evidence>
<dbReference type="EMBL" id="SAUN01000001">
    <property type="protein sequence ID" value="RVX44725.1"/>
    <property type="molecule type" value="Genomic_DNA"/>
</dbReference>
<feature type="transmembrane region" description="Helical" evidence="2">
    <location>
        <begin position="176"/>
        <end position="196"/>
    </location>
</feature>
<gene>
    <name evidence="3" type="ORF">EDD27_7471</name>
</gene>
<dbReference type="NCBIfam" id="TIGR04222">
    <property type="entry name" value="near_uncomplex"/>
    <property type="match status" value="1"/>
</dbReference>
<feature type="compositionally biased region" description="Gly residues" evidence="1">
    <location>
        <begin position="291"/>
        <end position="304"/>
    </location>
</feature>
<sequence>MDLILLIVSVALAALALTTASAVKREHAAAREAGTGRRLRELGHYELAFLAGGAYRVADTAIALLAEAGDLRVSRGGRVHQVHSSVVSSEPIEEAVLGVVASRSGLPMSALRIETTRTLAMGALDRHIEGLGLVLADDVLARAGRLSVRLRALSGVAFAGFLVGAVLVAIEGVSLLSSLALALLAVTGVMAAIGVWRHRRVTRITLTPSGQETLEAALRDNPRGAAEGPVAIALYGLGEVRDPDLQAELALSRGRRRRRGGGGAYVAGGGGFAGGGDSSPSSGSSCASGSSGCGGGGCGGCGGG</sequence>
<protein>
    <submittedName>
        <fullName evidence="3">Uncharacterized protein (TIGR04222 family)</fullName>
    </submittedName>
</protein>
<evidence type="ECO:0000256" key="2">
    <source>
        <dbReference type="SAM" id="Phobius"/>
    </source>
</evidence>
<feature type="transmembrane region" description="Helical" evidence="2">
    <location>
        <begin position="152"/>
        <end position="170"/>
    </location>
</feature>
<keyword evidence="2" id="KW-0812">Transmembrane</keyword>
<feature type="region of interest" description="Disordered" evidence="1">
    <location>
        <begin position="269"/>
        <end position="304"/>
    </location>
</feature>
<evidence type="ECO:0000313" key="4">
    <source>
        <dbReference type="Proteomes" id="UP000284824"/>
    </source>
</evidence>
<dbReference type="Proteomes" id="UP000284824">
    <property type="component" value="Unassembled WGS sequence"/>
</dbReference>
<dbReference type="RefSeq" id="WP_127936458.1">
    <property type="nucleotide sequence ID" value="NZ_SAUN01000001.1"/>
</dbReference>
<keyword evidence="4" id="KW-1185">Reference proteome</keyword>
<reference evidence="3 4" key="1">
    <citation type="submission" date="2019-01" db="EMBL/GenBank/DDBJ databases">
        <title>Sequencing the genomes of 1000 actinobacteria strains.</title>
        <authorList>
            <person name="Klenk H.-P."/>
        </authorList>
    </citation>
    <scope>NUCLEOTIDE SEQUENCE [LARGE SCALE GENOMIC DNA]</scope>
    <source>
        <strain evidence="3 4">DSM 43925</strain>
    </source>
</reference>
<feature type="compositionally biased region" description="Low complexity" evidence="1">
    <location>
        <begin position="278"/>
        <end position="290"/>
    </location>
</feature>
<organism evidence="3 4">
    <name type="scientific">Nonomuraea polychroma</name>
    <dbReference type="NCBI Taxonomy" id="46176"/>
    <lineage>
        <taxon>Bacteria</taxon>
        <taxon>Bacillati</taxon>
        <taxon>Actinomycetota</taxon>
        <taxon>Actinomycetes</taxon>
        <taxon>Streptosporangiales</taxon>
        <taxon>Streptosporangiaceae</taxon>
        <taxon>Nonomuraea</taxon>
    </lineage>
</organism>
<dbReference type="OrthoDB" id="3620552at2"/>
<evidence type="ECO:0000256" key="1">
    <source>
        <dbReference type="SAM" id="MobiDB-lite"/>
    </source>
</evidence>
<comment type="caution">
    <text evidence="3">The sequence shown here is derived from an EMBL/GenBank/DDBJ whole genome shotgun (WGS) entry which is preliminary data.</text>
</comment>
<dbReference type="AlphaFoldDB" id="A0A438MGY2"/>
<name>A0A438MGY2_9ACTN</name>
<keyword evidence="2" id="KW-1133">Transmembrane helix</keyword>
<accession>A0A438MGY2</accession>
<dbReference type="InterPro" id="IPR026467">
    <property type="entry name" value="Ser/Gly_Cys_C_dom"/>
</dbReference>
<keyword evidence="2" id="KW-0472">Membrane</keyword>
<proteinExistence type="predicted"/>